<organism evidence="2 3">
    <name type="scientific">Paramixta manurensis</name>
    <dbReference type="NCBI Taxonomy" id="2740817"/>
    <lineage>
        <taxon>Bacteria</taxon>
        <taxon>Pseudomonadati</taxon>
        <taxon>Pseudomonadota</taxon>
        <taxon>Gammaproteobacteria</taxon>
        <taxon>Enterobacterales</taxon>
        <taxon>Erwiniaceae</taxon>
        <taxon>Paramixta</taxon>
    </lineage>
</organism>
<dbReference type="Proteomes" id="UP000505325">
    <property type="component" value="Chromosome"/>
</dbReference>
<dbReference type="PROSITE" id="PS51257">
    <property type="entry name" value="PROKAR_LIPOPROTEIN"/>
    <property type="match status" value="1"/>
</dbReference>
<evidence type="ECO:0008006" key="4">
    <source>
        <dbReference type="Google" id="ProtNLM"/>
    </source>
</evidence>
<protein>
    <recommendedName>
        <fullName evidence="4">Lipoprotein</fullName>
    </recommendedName>
</protein>
<dbReference type="KEGG" id="pmak:PMPD1_0754"/>
<feature type="chain" id="PRO_5027022297" description="Lipoprotein" evidence="1">
    <location>
        <begin position="24"/>
        <end position="142"/>
    </location>
</feature>
<sequence>MKKVILGLLMVLTLSACSGGMMGGEDKYSTTYIKSHIVEGKTTKSEVQGLYGVPDSNSESAYGTTWRFNKNGDMKDASSLAGYIPGASAITSALGMADTASSASDSYNKVQAKRSGNSAITHGSSLYITFNRSGVVDYWSLD</sequence>
<dbReference type="AlphaFoldDB" id="A0A6M8U4Z4"/>
<proteinExistence type="predicted"/>
<feature type="signal peptide" evidence="1">
    <location>
        <begin position="1"/>
        <end position="23"/>
    </location>
</feature>
<evidence type="ECO:0000313" key="2">
    <source>
        <dbReference type="EMBL" id="QKJ85726.1"/>
    </source>
</evidence>
<keyword evidence="1" id="KW-0732">Signal</keyword>
<dbReference type="RefSeq" id="WP_173632787.1">
    <property type="nucleotide sequence ID" value="NZ_CP054212.1"/>
</dbReference>
<name>A0A6M8U4Z4_9GAMM</name>
<dbReference type="EMBL" id="CP054212">
    <property type="protein sequence ID" value="QKJ85726.1"/>
    <property type="molecule type" value="Genomic_DNA"/>
</dbReference>
<accession>A0A6M8U4Z4</accession>
<reference evidence="2 3" key="1">
    <citation type="submission" date="2020-06" db="EMBL/GenBank/DDBJ databases">
        <title>Genome sequence of Paramixta manurensis strain PD-1.</title>
        <authorList>
            <person name="Lee C.W."/>
            <person name="Kim J."/>
        </authorList>
    </citation>
    <scope>NUCLEOTIDE SEQUENCE [LARGE SCALE GENOMIC DNA]</scope>
    <source>
        <strain evidence="2 3">PD-1</strain>
    </source>
</reference>
<evidence type="ECO:0000256" key="1">
    <source>
        <dbReference type="SAM" id="SignalP"/>
    </source>
</evidence>
<evidence type="ECO:0000313" key="3">
    <source>
        <dbReference type="Proteomes" id="UP000505325"/>
    </source>
</evidence>
<keyword evidence="3" id="KW-1185">Reference proteome</keyword>
<gene>
    <name evidence="2" type="ORF">PMPD1_0754</name>
</gene>